<dbReference type="RefSeq" id="WP_072706978.1">
    <property type="nucleotide sequence ID" value="NZ_FMJB01000055.1"/>
</dbReference>
<sequence>MPRMNQNFTVAGGGIAGLAVSLGLARRDACVTVLEQAEAIKEVGAGLQISPNGLRVLDAMGVGDAIRAAGIEAQAVELRDYRRPGVIAEVKLRRTAGETGYYFVHRADLIDILASAARSAGVKVRLLQKVDSVTLDNALNMKMRCGPEFQPEVLIGADGVRSVVRPAINGSEAPFFTGQVAWRAIVPNVIGQGPVARVYMGPKRHMVVYPLRDGTMLNVVAVKERAQWAAEGWTQADDPSNLRASFHDFGDDVQKLLGQISDVNVWGLFRHPVAEKWHTGSAVLIGDAAHPTLPFLAQGANMALEDAYALSASLSKGAGITDAFATYQSVRRDRAAKVIEAANGNAWKYHLSSMPLRLGAHFGMGLISRLAPQKLVGSFDWLYGYDITQEPALK</sequence>
<evidence type="ECO:0000259" key="3">
    <source>
        <dbReference type="Pfam" id="PF01494"/>
    </source>
</evidence>
<dbReference type="Gene3D" id="3.50.50.60">
    <property type="entry name" value="FAD/NAD(P)-binding domain"/>
    <property type="match status" value="1"/>
</dbReference>
<protein>
    <submittedName>
        <fullName evidence="4">Putative monooxygenase</fullName>
    </submittedName>
</protein>
<evidence type="ECO:0000313" key="5">
    <source>
        <dbReference type="Proteomes" id="UP000184085"/>
    </source>
</evidence>
<accession>A0A1M4N0M0</accession>
<dbReference type="Proteomes" id="UP000184085">
    <property type="component" value="Unassembled WGS sequence"/>
</dbReference>
<keyword evidence="2 4" id="KW-0503">Monooxygenase</keyword>
<evidence type="ECO:0000256" key="1">
    <source>
        <dbReference type="ARBA" id="ARBA00023002"/>
    </source>
</evidence>
<dbReference type="InterPro" id="IPR050493">
    <property type="entry name" value="FAD-dep_Monooxygenase_BioMet"/>
</dbReference>
<dbReference type="GO" id="GO:0071949">
    <property type="term" value="F:FAD binding"/>
    <property type="evidence" value="ECO:0007669"/>
    <property type="project" value="InterPro"/>
</dbReference>
<dbReference type="EMBL" id="FMJB01000055">
    <property type="protein sequence ID" value="SCM68353.1"/>
    <property type="molecule type" value="Genomic_DNA"/>
</dbReference>
<dbReference type="SUPFAM" id="SSF54373">
    <property type="entry name" value="FAD-linked reductases, C-terminal domain"/>
    <property type="match status" value="1"/>
</dbReference>
<evidence type="ECO:0000313" key="4">
    <source>
        <dbReference type="EMBL" id="SCM68353.1"/>
    </source>
</evidence>
<dbReference type="PRINTS" id="PR00420">
    <property type="entry name" value="RNGMNOXGNASE"/>
</dbReference>
<keyword evidence="5" id="KW-1185">Reference proteome</keyword>
<dbReference type="AlphaFoldDB" id="A0A1M4N0M0"/>
<feature type="domain" description="FAD-binding" evidence="3">
    <location>
        <begin position="10"/>
        <end position="341"/>
    </location>
</feature>
<dbReference type="Pfam" id="PF01494">
    <property type="entry name" value="FAD_binding_3"/>
    <property type="match status" value="1"/>
</dbReference>
<dbReference type="SUPFAM" id="SSF51905">
    <property type="entry name" value="FAD/NAD(P)-binding domain"/>
    <property type="match status" value="1"/>
</dbReference>
<evidence type="ECO:0000256" key="2">
    <source>
        <dbReference type="ARBA" id="ARBA00023033"/>
    </source>
</evidence>
<reference evidence="5" key="1">
    <citation type="submission" date="2016-09" db="EMBL/GenBank/DDBJ databases">
        <authorList>
            <person name="Wibberg D."/>
        </authorList>
    </citation>
    <scope>NUCLEOTIDE SEQUENCE [LARGE SCALE GENOMIC DNA]</scope>
</reference>
<dbReference type="PANTHER" id="PTHR13789:SF309">
    <property type="entry name" value="PUTATIVE (AFU_ORTHOLOGUE AFUA_6G14510)-RELATED"/>
    <property type="match status" value="1"/>
</dbReference>
<dbReference type="GO" id="GO:0004497">
    <property type="term" value="F:monooxygenase activity"/>
    <property type="evidence" value="ECO:0007669"/>
    <property type="project" value="UniProtKB-KW"/>
</dbReference>
<dbReference type="InterPro" id="IPR002938">
    <property type="entry name" value="FAD-bd"/>
</dbReference>
<keyword evidence="1" id="KW-0560">Oxidoreductase</keyword>
<name>A0A1M4N0M0_9RHOB</name>
<proteinExistence type="predicted"/>
<organism evidence="4 5">
    <name type="scientific">Donghicola eburneus</name>
    <dbReference type="NCBI Taxonomy" id="393278"/>
    <lineage>
        <taxon>Bacteria</taxon>
        <taxon>Pseudomonadati</taxon>
        <taxon>Pseudomonadota</taxon>
        <taxon>Alphaproteobacteria</taxon>
        <taxon>Rhodobacterales</taxon>
        <taxon>Roseobacteraceae</taxon>
        <taxon>Donghicola</taxon>
    </lineage>
</organism>
<gene>
    <name evidence="4" type="ORF">KARMA_2571</name>
</gene>
<dbReference type="PANTHER" id="PTHR13789">
    <property type="entry name" value="MONOOXYGENASE"/>
    <property type="match status" value="1"/>
</dbReference>
<dbReference type="InterPro" id="IPR036188">
    <property type="entry name" value="FAD/NAD-bd_sf"/>
</dbReference>